<accession>A0ABT8TV38</accession>
<protein>
    <submittedName>
        <fullName evidence="1">Uncharacterized protein</fullName>
    </submittedName>
</protein>
<proteinExistence type="predicted"/>
<sequence>MTAAMAWVREATAAGALLVPADAPWTQAAVVQLGQWERLGLAGRCEHLEDGPEVEGRLVLVDGDGCPTVGLVPTGGAQSFVLQCPACHPGGLPVGCQVCGRALAPKVRLVVARPLPGSPLVLTGRVCVDCRRGWTDGAR</sequence>
<evidence type="ECO:0000313" key="1">
    <source>
        <dbReference type="EMBL" id="MDO3397003.1"/>
    </source>
</evidence>
<gene>
    <name evidence="1" type="ORF">QWJ41_14850</name>
</gene>
<name>A0ABT8TV38_9ACTN</name>
<evidence type="ECO:0000313" key="2">
    <source>
        <dbReference type="Proteomes" id="UP001168363"/>
    </source>
</evidence>
<dbReference type="RefSeq" id="WP_302709183.1">
    <property type="nucleotide sequence ID" value="NZ_JAULSC010000016.1"/>
</dbReference>
<dbReference type="Proteomes" id="UP001168363">
    <property type="component" value="Unassembled WGS sequence"/>
</dbReference>
<comment type="caution">
    <text evidence="1">The sequence shown here is derived from an EMBL/GenBank/DDBJ whole genome shotgun (WGS) entry which is preliminary data.</text>
</comment>
<reference evidence="1" key="1">
    <citation type="submission" date="2023-06" db="EMBL/GenBank/DDBJ databases">
        <title>Genome sequence of Nocardioides sp. SOB44.</title>
        <authorList>
            <person name="Zhang G."/>
        </authorList>
    </citation>
    <scope>NUCLEOTIDE SEQUENCE</scope>
    <source>
        <strain evidence="1">SOB44</strain>
    </source>
</reference>
<keyword evidence="2" id="KW-1185">Reference proteome</keyword>
<organism evidence="1 2">
    <name type="scientific">Nocardioides cremeus</name>
    <dbReference type="NCBI Taxonomy" id="3058044"/>
    <lineage>
        <taxon>Bacteria</taxon>
        <taxon>Bacillati</taxon>
        <taxon>Actinomycetota</taxon>
        <taxon>Actinomycetes</taxon>
        <taxon>Propionibacteriales</taxon>
        <taxon>Nocardioidaceae</taxon>
        <taxon>Nocardioides</taxon>
    </lineage>
</organism>
<dbReference type="EMBL" id="JAULSC010000016">
    <property type="protein sequence ID" value="MDO3397003.1"/>
    <property type="molecule type" value="Genomic_DNA"/>
</dbReference>